<dbReference type="OrthoDB" id="9799894at2"/>
<evidence type="ECO:0000313" key="3">
    <source>
        <dbReference type="Proteomes" id="UP000244912"/>
    </source>
</evidence>
<dbReference type="AlphaFoldDB" id="A0A2R8BYP1"/>
<name>A0A2R8BYP1_9RHOB</name>
<dbReference type="Proteomes" id="UP000244912">
    <property type="component" value="Unassembled WGS sequence"/>
</dbReference>
<dbReference type="PIRSF" id="PIRSF032131">
    <property type="entry name" value="UCP032131"/>
    <property type="match status" value="1"/>
</dbReference>
<accession>A0A2R8BYP1</accession>
<dbReference type="EMBL" id="ONZF01000008">
    <property type="protein sequence ID" value="SPJ25260.1"/>
    <property type="molecule type" value="Genomic_DNA"/>
</dbReference>
<evidence type="ECO:0000313" key="2">
    <source>
        <dbReference type="EMBL" id="SPJ25260.1"/>
    </source>
</evidence>
<feature type="region of interest" description="Disordered" evidence="1">
    <location>
        <begin position="41"/>
        <end position="60"/>
    </location>
</feature>
<keyword evidence="3" id="KW-1185">Reference proteome</keyword>
<gene>
    <name evidence="2" type="ORF">PAA8504_03111</name>
</gene>
<dbReference type="Pfam" id="PF06676">
    <property type="entry name" value="DUF1178"/>
    <property type="match status" value="2"/>
</dbReference>
<reference evidence="2 3" key="1">
    <citation type="submission" date="2018-03" db="EMBL/GenBank/DDBJ databases">
        <authorList>
            <person name="Keele B.F."/>
        </authorList>
    </citation>
    <scope>NUCLEOTIDE SEQUENCE [LARGE SCALE GENOMIC DNA]</scope>
    <source>
        <strain evidence="2 3">CECT 8504</strain>
    </source>
</reference>
<sequence length="128" mass="14227">MIRYSLKCRRDHSFESWFKSADAFDTLLAEGRVECPDCGSTRVEKAPMAPRVSAKAPEEHPLARLRRKVEAESDYVGTSFASEARAMHTGDSPKRSIWGEAKPEDAKALVEDGVPIAPLPFIPKRKAN</sequence>
<organism evidence="2 3">
    <name type="scientific">Palleronia abyssalis</name>
    <dbReference type="NCBI Taxonomy" id="1501240"/>
    <lineage>
        <taxon>Bacteria</taxon>
        <taxon>Pseudomonadati</taxon>
        <taxon>Pseudomonadota</taxon>
        <taxon>Alphaproteobacteria</taxon>
        <taxon>Rhodobacterales</taxon>
        <taxon>Roseobacteraceae</taxon>
        <taxon>Palleronia</taxon>
    </lineage>
</organism>
<protein>
    <submittedName>
        <fullName evidence="2">Uncharacterized protein</fullName>
    </submittedName>
</protein>
<dbReference type="InterPro" id="IPR009562">
    <property type="entry name" value="DUF1178"/>
</dbReference>
<evidence type="ECO:0000256" key="1">
    <source>
        <dbReference type="SAM" id="MobiDB-lite"/>
    </source>
</evidence>
<proteinExistence type="predicted"/>
<dbReference type="RefSeq" id="WP_108895070.1">
    <property type="nucleotide sequence ID" value="NZ_ONZF01000008.1"/>
</dbReference>